<protein>
    <recommendedName>
        <fullName evidence="2">HNH nuclease domain-containing protein</fullName>
    </recommendedName>
</protein>
<feature type="compositionally biased region" description="Basic residues" evidence="1">
    <location>
        <begin position="27"/>
        <end position="40"/>
    </location>
</feature>
<evidence type="ECO:0000313" key="3">
    <source>
        <dbReference type="EMBL" id="KKN73591.1"/>
    </source>
</evidence>
<dbReference type="EMBL" id="LAZR01000341">
    <property type="protein sequence ID" value="KKN73591.1"/>
    <property type="molecule type" value="Genomic_DNA"/>
</dbReference>
<accession>A0A0F9VJ84</accession>
<sequence>MSKKEITKKGLEQLRKKIDYKDFALSKPRRKKRKKKSNLQKRKENDNSKYWRNRADKEWYRVQHEIWESRCAICGKLGEIHHLIPKSTRTYSVRHAKKNGMCLCADHHKWNPVISAHGSPISFSLWLQETYPELHDWVLENRWKLKQPYNFREAYLRLIKKKELEK</sequence>
<proteinExistence type="predicted"/>
<evidence type="ECO:0000256" key="1">
    <source>
        <dbReference type="SAM" id="MobiDB-lite"/>
    </source>
</evidence>
<dbReference type="Pfam" id="PF13391">
    <property type="entry name" value="HNH_2"/>
    <property type="match status" value="1"/>
</dbReference>
<comment type="caution">
    <text evidence="3">The sequence shown here is derived from an EMBL/GenBank/DDBJ whole genome shotgun (WGS) entry which is preliminary data.</text>
</comment>
<name>A0A0F9VJ84_9ZZZZ</name>
<gene>
    <name evidence="3" type="ORF">LCGC14_0399070</name>
</gene>
<reference evidence="3" key="1">
    <citation type="journal article" date="2015" name="Nature">
        <title>Complex archaea that bridge the gap between prokaryotes and eukaryotes.</title>
        <authorList>
            <person name="Spang A."/>
            <person name="Saw J.H."/>
            <person name="Jorgensen S.L."/>
            <person name="Zaremba-Niedzwiedzka K."/>
            <person name="Martijn J."/>
            <person name="Lind A.E."/>
            <person name="van Eijk R."/>
            <person name="Schleper C."/>
            <person name="Guy L."/>
            <person name="Ettema T.J."/>
        </authorList>
    </citation>
    <scope>NUCLEOTIDE SEQUENCE</scope>
</reference>
<feature type="domain" description="HNH nuclease" evidence="2">
    <location>
        <begin position="71"/>
        <end position="110"/>
    </location>
</feature>
<dbReference type="CDD" id="cd00085">
    <property type="entry name" value="HNHc"/>
    <property type="match status" value="1"/>
</dbReference>
<dbReference type="AlphaFoldDB" id="A0A0F9VJ84"/>
<evidence type="ECO:0000259" key="2">
    <source>
        <dbReference type="Pfam" id="PF13391"/>
    </source>
</evidence>
<feature type="region of interest" description="Disordered" evidence="1">
    <location>
        <begin position="25"/>
        <end position="47"/>
    </location>
</feature>
<organism evidence="3">
    <name type="scientific">marine sediment metagenome</name>
    <dbReference type="NCBI Taxonomy" id="412755"/>
    <lineage>
        <taxon>unclassified sequences</taxon>
        <taxon>metagenomes</taxon>
        <taxon>ecological metagenomes</taxon>
    </lineage>
</organism>
<dbReference type="InterPro" id="IPR003615">
    <property type="entry name" value="HNH_nuc"/>
</dbReference>